<keyword evidence="1" id="KW-1133">Transmembrane helix</keyword>
<dbReference type="PROSITE" id="PS50885">
    <property type="entry name" value="HAMP"/>
    <property type="match status" value="1"/>
</dbReference>
<dbReference type="InterPro" id="IPR003660">
    <property type="entry name" value="HAMP_dom"/>
</dbReference>
<sequence>MKRQAALFLLAVMLSVSLGAIIVTSLAMYRLTSQRYADEIRKIEAGLSDRFAVFETMLSDEHERITSHMDKVMPSIAQELEASGRPPSALSSEEMTALAKRYGVQHIYFINRDHVVFQTNYPPDMNLAFPKGPFTEFLDSVFGGNRVMSDGIDLSQLTGTLRTYSYLGPKDKDYIIEISTDVRSSLDATGYGWMAKYFFDELLTDPVRSNPSIKELDIYLINQSGTWSLIHPGQKLDPALAERIVKDRREEISSGDGRYLTVYSAEETSSATKPGHAVTAKHVIRKITYDVGLAREAVIQVLLSSLLVLAILMPIVFWIASRQLQKQLLEPLFNLRGEAGAIAEGDLNQAIANTDRRDEIGQLALSFASMRDAVRKTITDLKKTNISIERFVPQAFLAIVGKPSIVEVELGDNKRKDMTILFSDIRNFTTLSEAMTPDENFAFINAYLEHTGPVIRAHNGFIDKYIGDAIMALFESADDAVRAGIALLETLDTFNAERRAAGRRPIAIGVGINTGTLMMGTIGEKHRMDGTVISDAVNLASRVESLTKTYGVKMLVSQYTVESLADPKAYDIRPIDVVVVKGKTHPVMISEVFQHDPAEQRAAKAGTRDLLQSGAEALARHDLVCARRFFEESLEKLPGDMAASNLLKKCA</sequence>
<dbReference type="Pfam" id="PF00211">
    <property type="entry name" value="Guanylate_cyc"/>
    <property type="match status" value="1"/>
</dbReference>
<dbReference type="EMBL" id="BKAJ01000082">
    <property type="protein sequence ID" value="GEP57552.1"/>
    <property type="molecule type" value="Genomic_DNA"/>
</dbReference>
<dbReference type="Proteomes" id="UP000321058">
    <property type="component" value="Unassembled WGS sequence"/>
</dbReference>
<dbReference type="InterPro" id="IPR050697">
    <property type="entry name" value="Adenylyl/Guanylyl_Cyclase_3/4"/>
</dbReference>
<dbReference type="SMART" id="SM00044">
    <property type="entry name" value="CYCc"/>
    <property type="match status" value="1"/>
</dbReference>
<dbReference type="GO" id="GO:0016020">
    <property type="term" value="C:membrane"/>
    <property type="evidence" value="ECO:0007669"/>
    <property type="project" value="InterPro"/>
</dbReference>
<reference evidence="4 5" key="1">
    <citation type="submission" date="2019-07" db="EMBL/GenBank/DDBJ databases">
        <title>Whole genome shotgun sequence of Reyranella soli NBRC 108950.</title>
        <authorList>
            <person name="Hosoyama A."/>
            <person name="Uohara A."/>
            <person name="Ohji S."/>
            <person name="Ichikawa N."/>
        </authorList>
    </citation>
    <scope>NUCLEOTIDE SEQUENCE [LARGE SCALE GENOMIC DNA]</scope>
    <source>
        <strain evidence="4 5">NBRC 108950</strain>
    </source>
</reference>
<dbReference type="RefSeq" id="WP_147151973.1">
    <property type="nucleotide sequence ID" value="NZ_BKAJ01000082.1"/>
</dbReference>
<dbReference type="PANTHER" id="PTHR43081:SF1">
    <property type="entry name" value="ADENYLATE CYCLASE, TERMINAL-DIFFERENTIATION SPECIFIC"/>
    <property type="match status" value="1"/>
</dbReference>
<dbReference type="GO" id="GO:0006171">
    <property type="term" value="P:cAMP biosynthetic process"/>
    <property type="evidence" value="ECO:0007669"/>
    <property type="project" value="TreeGrafter"/>
</dbReference>
<proteinExistence type="predicted"/>
<evidence type="ECO:0000313" key="5">
    <source>
        <dbReference type="Proteomes" id="UP000321058"/>
    </source>
</evidence>
<evidence type="ECO:0000259" key="3">
    <source>
        <dbReference type="PROSITE" id="PS50885"/>
    </source>
</evidence>
<accession>A0A512NF56</accession>
<dbReference type="GO" id="GO:0035556">
    <property type="term" value="P:intracellular signal transduction"/>
    <property type="evidence" value="ECO:0007669"/>
    <property type="project" value="InterPro"/>
</dbReference>
<dbReference type="Pfam" id="PF00672">
    <property type="entry name" value="HAMP"/>
    <property type="match status" value="1"/>
</dbReference>
<protein>
    <recommendedName>
        <fullName evidence="6">Adenylate/guanylate cyclase domain-containing protein</fullName>
    </recommendedName>
</protein>
<dbReference type="Gene3D" id="3.30.70.1230">
    <property type="entry name" value="Nucleotide cyclase"/>
    <property type="match status" value="1"/>
</dbReference>
<dbReference type="SUPFAM" id="SSF55073">
    <property type="entry name" value="Nucleotide cyclase"/>
    <property type="match status" value="1"/>
</dbReference>
<dbReference type="AlphaFoldDB" id="A0A512NF56"/>
<evidence type="ECO:0000256" key="1">
    <source>
        <dbReference type="SAM" id="Phobius"/>
    </source>
</evidence>
<dbReference type="PANTHER" id="PTHR43081">
    <property type="entry name" value="ADENYLATE CYCLASE, TERMINAL-DIFFERENTIATION SPECIFIC-RELATED"/>
    <property type="match status" value="1"/>
</dbReference>
<dbReference type="SUPFAM" id="SSF158472">
    <property type="entry name" value="HAMP domain-like"/>
    <property type="match status" value="1"/>
</dbReference>
<feature type="domain" description="Guanylate cyclase" evidence="2">
    <location>
        <begin position="419"/>
        <end position="544"/>
    </location>
</feature>
<feature type="transmembrane region" description="Helical" evidence="1">
    <location>
        <begin position="297"/>
        <end position="320"/>
    </location>
</feature>
<organism evidence="4 5">
    <name type="scientific">Reyranella soli</name>
    <dbReference type="NCBI Taxonomy" id="1230389"/>
    <lineage>
        <taxon>Bacteria</taxon>
        <taxon>Pseudomonadati</taxon>
        <taxon>Pseudomonadota</taxon>
        <taxon>Alphaproteobacteria</taxon>
        <taxon>Hyphomicrobiales</taxon>
        <taxon>Reyranellaceae</taxon>
        <taxon>Reyranella</taxon>
    </lineage>
</organism>
<evidence type="ECO:0000259" key="2">
    <source>
        <dbReference type="PROSITE" id="PS50125"/>
    </source>
</evidence>
<feature type="domain" description="HAMP" evidence="3">
    <location>
        <begin position="326"/>
        <end position="379"/>
    </location>
</feature>
<name>A0A512NF56_9HYPH</name>
<dbReference type="Gene3D" id="6.10.340.10">
    <property type="match status" value="1"/>
</dbReference>
<gene>
    <name evidence="4" type="ORF">RSO01_47180</name>
</gene>
<keyword evidence="1" id="KW-0812">Transmembrane</keyword>
<dbReference type="CDD" id="cd07302">
    <property type="entry name" value="CHD"/>
    <property type="match status" value="1"/>
</dbReference>
<keyword evidence="1" id="KW-0472">Membrane</keyword>
<dbReference type="PROSITE" id="PS50125">
    <property type="entry name" value="GUANYLATE_CYCLASE_2"/>
    <property type="match status" value="1"/>
</dbReference>
<dbReference type="CDD" id="cd06225">
    <property type="entry name" value="HAMP"/>
    <property type="match status" value="1"/>
</dbReference>
<dbReference type="InterPro" id="IPR029787">
    <property type="entry name" value="Nucleotide_cyclase"/>
</dbReference>
<dbReference type="InterPro" id="IPR001054">
    <property type="entry name" value="A/G_cyclase"/>
</dbReference>
<evidence type="ECO:0008006" key="6">
    <source>
        <dbReference type="Google" id="ProtNLM"/>
    </source>
</evidence>
<dbReference type="GO" id="GO:0004016">
    <property type="term" value="F:adenylate cyclase activity"/>
    <property type="evidence" value="ECO:0007669"/>
    <property type="project" value="UniProtKB-ARBA"/>
</dbReference>
<keyword evidence="5" id="KW-1185">Reference proteome</keyword>
<comment type="caution">
    <text evidence="4">The sequence shown here is derived from an EMBL/GenBank/DDBJ whole genome shotgun (WGS) entry which is preliminary data.</text>
</comment>
<dbReference type="SMART" id="SM00304">
    <property type="entry name" value="HAMP"/>
    <property type="match status" value="1"/>
</dbReference>
<evidence type="ECO:0000313" key="4">
    <source>
        <dbReference type="EMBL" id="GEP57552.1"/>
    </source>
</evidence>
<dbReference type="OrthoDB" id="9762462at2"/>